<dbReference type="PANTHER" id="PTHR47151:SF2">
    <property type="entry name" value="AMINO ACID BINDING PROTEIN"/>
    <property type="match status" value="1"/>
</dbReference>
<proteinExistence type="inferred from homology"/>
<dbReference type="InterPro" id="IPR028081">
    <property type="entry name" value="Leu-bd"/>
</dbReference>
<dbReference type="Proteomes" id="UP000524450">
    <property type="component" value="Unassembled WGS sequence"/>
</dbReference>
<keyword evidence="3 5" id="KW-0732">Signal</keyword>
<keyword evidence="2" id="KW-0813">Transport</keyword>
<dbReference type="SUPFAM" id="SSF53822">
    <property type="entry name" value="Periplasmic binding protein-like I"/>
    <property type="match status" value="1"/>
</dbReference>
<feature type="signal peptide" evidence="5">
    <location>
        <begin position="1"/>
        <end position="30"/>
    </location>
</feature>
<evidence type="ECO:0000256" key="2">
    <source>
        <dbReference type="ARBA" id="ARBA00022448"/>
    </source>
</evidence>
<keyword evidence="4" id="KW-0029">Amino-acid transport</keyword>
<protein>
    <submittedName>
        <fullName evidence="7">Branched-chain amino acid transport system substrate-binding protein</fullName>
    </submittedName>
</protein>
<evidence type="ECO:0000313" key="7">
    <source>
        <dbReference type="EMBL" id="MBB4221927.1"/>
    </source>
</evidence>
<dbReference type="InterPro" id="IPR000709">
    <property type="entry name" value="Leu_Ile_Val-bd"/>
</dbReference>
<feature type="domain" description="Leucine-binding protein" evidence="6">
    <location>
        <begin position="35"/>
        <end position="376"/>
    </location>
</feature>
<dbReference type="CDD" id="cd06342">
    <property type="entry name" value="PBP1_ABC_LIVBP-like"/>
    <property type="match status" value="1"/>
</dbReference>
<dbReference type="RefSeq" id="WP_184638287.1">
    <property type="nucleotide sequence ID" value="NZ_JACIFZ010000002.1"/>
</dbReference>
<dbReference type="Pfam" id="PF13458">
    <property type="entry name" value="Peripla_BP_6"/>
    <property type="match status" value="1"/>
</dbReference>
<name>A0A840FS25_9BURK</name>
<evidence type="ECO:0000259" key="6">
    <source>
        <dbReference type="Pfam" id="PF13458"/>
    </source>
</evidence>
<evidence type="ECO:0000256" key="4">
    <source>
        <dbReference type="ARBA" id="ARBA00022970"/>
    </source>
</evidence>
<sequence length="384" mass="40500">MIVSRTRRNAAVGIALASVLGLPAAAFAQAAAEQTVTIGHAGPLTGGAAHWGKDNDNGARLAVEDLNKQGLVIGGRKIRFVLQSEDDQADPKQAMVVANKLTDMGVKGILGHFNSGAAIPASAVYSRAGLPDVSTATNPSFTKQGYDNVFRILASDEDVGMAIASYTVKDLKAKNIAVIDDRTAYGQGAAEVFTRGVKALGGNVVAQEYGSDKATDFMAILTTIKSKQPDVVFYGGMDAQGGLIARQMKQLGITAKLLGTDGLCTDEVAKISGGAVDGLLYCTRGGKEVEKTSRGAEFEQRYKARYGTEVLTYAPYLYDAMMALAAGMRAANSVEPQAYLPAMRKVKFDGVTGTISFDAKGNLQKPDFTVFTYKDGKRVRVAGS</sequence>
<dbReference type="GO" id="GO:0006865">
    <property type="term" value="P:amino acid transport"/>
    <property type="evidence" value="ECO:0007669"/>
    <property type="project" value="UniProtKB-KW"/>
</dbReference>
<dbReference type="PANTHER" id="PTHR47151">
    <property type="entry name" value="LEU/ILE/VAL-BINDING ABC TRANSPORTER SUBUNIT"/>
    <property type="match status" value="1"/>
</dbReference>
<comment type="similarity">
    <text evidence="1">Belongs to the leucine-binding protein family.</text>
</comment>
<gene>
    <name evidence="7" type="ORF">GGD71_002687</name>
</gene>
<accession>A0A840FS25</accession>
<organism evidence="7 8">
    <name type="scientific">Variovorax guangxiensis</name>
    <dbReference type="NCBI Taxonomy" id="1775474"/>
    <lineage>
        <taxon>Bacteria</taxon>
        <taxon>Pseudomonadati</taxon>
        <taxon>Pseudomonadota</taxon>
        <taxon>Betaproteobacteria</taxon>
        <taxon>Burkholderiales</taxon>
        <taxon>Comamonadaceae</taxon>
        <taxon>Variovorax</taxon>
    </lineage>
</organism>
<comment type="caution">
    <text evidence="7">The sequence shown here is derived from an EMBL/GenBank/DDBJ whole genome shotgun (WGS) entry which is preliminary data.</text>
</comment>
<evidence type="ECO:0000256" key="3">
    <source>
        <dbReference type="ARBA" id="ARBA00022729"/>
    </source>
</evidence>
<dbReference type="Gene3D" id="3.40.50.2300">
    <property type="match status" value="2"/>
</dbReference>
<feature type="chain" id="PRO_5032416157" evidence="5">
    <location>
        <begin position="31"/>
        <end position="384"/>
    </location>
</feature>
<reference evidence="7 8" key="1">
    <citation type="submission" date="2020-08" db="EMBL/GenBank/DDBJ databases">
        <title>Genomic Encyclopedia of Type Strains, Phase IV (KMG-V): Genome sequencing to study the core and pangenomes of soil and plant-associated prokaryotes.</title>
        <authorList>
            <person name="Whitman W."/>
        </authorList>
    </citation>
    <scope>NUCLEOTIDE SEQUENCE [LARGE SCALE GENOMIC DNA]</scope>
    <source>
        <strain evidence="7 8">34/80</strain>
    </source>
</reference>
<dbReference type="AlphaFoldDB" id="A0A840FS25"/>
<evidence type="ECO:0000256" key="1">
    <source>
        <dbReference type="ARBA" id="ARBA00010062"/>
    </source>
</evidence>
<evidence type="ECO:0000256" key="5">
    <source>
        <dbReference type="SAM" id="SignalP"/>
    </source>
</evidence>
<dbReference type="InterPro" id="IPR028082">
    <property type="entry name" value="Peripla_BP_I"/>
</dbReference>
<dbReference type="PRINTS" id="PR00337">
    <property type="entry name" value="LEUILEVALBP"/>
</dbReference>
<evidence type="ECO:0000313" key="8">
    <source>
        <dbReference type="Proteomes" id="UP000524450"/>
    </source>
</evidence>
<dbReference type="EMBL" id="JACIFZ010000002">
    <property type="protein sequence ID" value="MBB4221927.1"/>
    <property type="molecule type" value="Genomic_DNA"/>
</dbReference>